<dbReference type="STRING" id="1817832.A3J48_01635"/>
<gene>
    <name evidence="1" type="ORF">A3J48_01635</name>
</gene>
<accession>A0A1F5PA56</accession>
<dbReference type="Proteomes" id="UP000176786">
    <property type="component" value="Unassembled WGS sequence"/>
</dbReference>
<evidence type="ECO:0008006" key="3">
    <source>
        <dbReference type="Google" id="ProtNLM"/>
    </source>
</evidence>
<evidence type="ECO:0000313" key="1">
    <source>
        <dbReference type="EMBL" id="OGE86624.1"/>
    </source>
</evidence>
<organism evidence="1 2">
    <name type="scientific">Candidatus Doudnabacteria bacterium RIFCSPHIGHO2_02_FULL_46_11</name>
    <dbReference type="NCBI Taxonomy" id="1817832"/>
    <lineage>
        <taxon>Bacteria</taxon>
        <taxon>Candidatus Doudnaibacteriota</taxon>
    </lineage>
</organism>
<evidence type="ECO:0000313" key="2">
    <source>
        <dbReference type="Proteomes" id="UP000176786"/>
    </source>
</evidence>
<reference evidence="1 2" key="1">
    <citation type="journal article" date="2016" name="Nat. Commun.">
        <title>Thousands of microbial genomes shed light on interconnected biogeochemical processes in an aquifer system.</title>
        <authorList>
            <person name="Anantharaman K."/>
            <person name="Brown C.T."/>
            <person name="Hug L.A."/>
            <person name="Sharon I."/>
            <person name="Castelle C.J."/>
            <person name="Probst A.J."/>
            <person name="Thomas B.C."/>
            <person name="Singh A."/>
            <person name="Wilkins M.J."/>
            <person name="Karaoz U."/>
            <person name="Brodie E.L."/>
            <person name="Williams K.H."/>
            <person name="Hubbard S.S."/>
            <person name="Banfield J.F."/>
        </authorList>
    </citation>
    <scope>NUCLEOTIDE SEQUENCE [LARGE SCALE GENOMIC DNA]</scope>
</reference>
<name>A0A1F5PA56_9BACT</name>
<proteinExistence type="predicted"/>
<comment type="caution">
    <text evidence="1">The sequence shown here is derived from an EMBL/GenBank/DDBJ whole genome shotgun (WGS) entry which is preliminary data.</text>
</comment>
<protein>
    <recommendedName>
        <fullName evidence="3">Zinc-finger domain-containing protein</fullName>
    </recommendedName>
</protein>
<sequence>MAEAAGCLHVRNVIMNASISPTLFAGLRQAAEAHVGNCADCWEFFRAEKARLNALVHDNRPDRAVVATT</sequence>
<dbReference type="EMBL" id="MFES01000001">
    <property type="protein sequence ID" value="OGE86624.1"/>
    <property type="molecule type" value="Genomic_DNA"/>
</dbReference>
<dbReference type="AlphaFoldDB" id="A0A1F5PA56"/>